<evidence type="ECO:0000256" key="2">
    <source>
        <dbReference type="SAM" id="Phobius"/>
    </source>
</evidence>
<dbReference type="Proteomes" id="UP000245379">
    <property type="component" value="Unassembled WGS sequence"/>
</dbReference>
<dbReference type="RefSeq" id="WP_109926699.1">
    <property type="nucleotide sequence ID" value="NZ_QGNZ01000004.1"/>
</dbReference>
<dbReference type="EMBL" id="QGNZ01000004">
    <property type="protein sequence ID" value="PWS26134.1"/>
    <property type="molecule type" value="Genomic_DNA"/>
</dbReference>
<keyword evidence="2" id="KW-0812">Transmembrane</keyword>
<accession>A0A317EHS0</accession>
<protein>
    <recommendedName>
        <fullName evidence="3">Signal transduction histidine kinase internal region domain-containing protein</fullName>
    </recommendedName>
</protein>
<evidence type="ECO:0000256" key="1">
    <source>
        <dbReference type="SAM" id="Coils"/>
    </source>
</evidence>
<dbReference type="Pfam" id="PF06580">
    <property type="entry name" value="His_kinase"/>
    <property type="match status" value="1"/>
</dbReference>
<keyword evidence="2" id="KW-0472">Membrane</keyword>
<feature type="transmembrane region" description="Helical" evidence="2">
    <location>
        <begin position="78"/>
        <end position="102"/>
    </location>
</feature>
<evidence type="ECO:0000313" key="4">
    <source>
        <dbReference type="EMBL" id="PWS26134.1"/>
    </source>
</evidence>
<dbReference type="InterPro" id="IPR050640">
    <property type="entry name" value="Bact_2-comp_sensor_kinase"/>
</dbReference>
<dbReference type="AlphaFoldDB" id="A0A317EHS0"/>
<keyword evidence="1" id="KW-0175">Coiled coil</keyword>
<dbReference type="PANTHER" id="PTHR34220">
    <property type="entry name" value="SENSOR HISTIDINE KINASE YPDA"/>
    <property type="match status" value="1"/>
</dbReference>
<evidence type="ECO:0000313" key="5">
    <source>
        <dbReference type="Proteomes" id="UP000245379"/>
    </source>
</evidence>
<feature type="transmembrane region" description="Helical" evidence="2">
    <location>
        <begin position="122"/>
        <end position="142"/>
    </location>
</feature>
<dbReference type="Gene3D" id="3.30.565.10">
    <property type="entry name" value="Histidine kinase-like ATPase, C-terminal domain"/>
    <property type="match status" value="1"/>
</dbReference>
<comment type="caution">
    <text evidence="4">The sequence shown here is derived from an EMBL/GenBank/DDBJ whole genome shotgun (WGS) entry which is preliminary data.</text>
</comment>
<keyword evidence="2" id="KW-1133">Transmembrane helix</keyword>
<dbReference type="GO" id="GO:0000155">
    <property type="term" value="F:phosphorelay sensor kinase activity"/>
    <property type="evidence" value="ECO:0007669"/>
    <property type="project" value="InterPro"/>
</dbReference>
<dbReference type="InterPro" id="IPR036890">
    <property type="entry name" value="HATPase_C_sf"/>
</dbReference>
<feature type="transmembrane region" description="Helical" evidence="2">
    <location>
        <begin position="9"/>
        <end position="27"/>
    </location>
</feature>
<feature type="domain" description="Signal transduction histidine kinase internal region" evidence="3">
    <location>
        <begin position="162"/>
        <end position="241"/>
    </location>
</feature>
<sequence length="353" mass="41353">MKSRIYRHLAFWIVYIIHSSLLEYTWIKPLLPEIGQGEVVLEAIRVTLILLPVKLVLTYSLLYLFVEKALKIQRFSLLNVVGITLSFLVAIVINRILFYWFIFPLIAKYQGNSFQLFDLYGMIVGFIDMGFSSGIALALKLLRTQIQSLKKEKALVKDRLETELKFLKNQINPHFLFNTLNNIYALSRKKSEHTPLIVVKLSKLLRFMLYESEKKNIKIGDEIKILKDYLELEKIRFNNRLNIIFTEDVDHADEQITPLILLPFVENAFKHGPGESIAEAYIKIQIVLKNRKLRFIVENSKEETQDAFSEHIGLRNVKRQLDLIYPDSELKVINQKDIFRIELQINFQSNEHL</sequence>
<reference evidence="4 5" key="1">
    <citation type="submission" date="2018-05" db="EMBL/GenBank/DDBJ databases">
        <title>Pedobacter paludis sp. nov., isolated from wetland soil.</title>
        <authorList>
            <person name="Zhang Y."/>
            <person name="Wang G."/>
        </authorList>
    </citation>
    <scope>NUCLEOTIDE SEQUENCE [LARGE SCALE GENOMIC DNA]</scope>
    <source>
        <strain evidence="4 5">KCTC22721</strain>
    </source>
</reference>
<evidence type="ECO:0000259" key="3">
    <source>
        <dbReference type="Pfam" id="PF06580"/>
    </source>
</evidence>
<dbReference type="PANTHER" id="PTHR34220:SF7">
    <property type="entry name" value="SENSOR HISTIDINE KINASE YPDA"/>
    <property type="match status" value="1"/>
</dbReference>
<proteinExistence type="predicted"/>
<dbReference type="GO" id="GO:0016020">
    <property type="term" value="C:membrane"/>
    <property type="evidence" value="ECO:0007669"/>
    <property type="project" value="InterPro"/>
</dbReference>
<dbReference type="InterPro" id="IPR010559">
    <property type="entry name" value="Sig_transdc_His_kin_internal"/>
</dbReference>
<organism evidence="4 5">
    <name type="scientific">Pedobacter yonginense</name>
    <dbReference type="NCBI Taxonomy" id="651869"/>
    <lineage>
        <taxon>Bacteria</taxon>
        <taxon>Pseudomonadati</taxon>
        <taxon>Bacteroidota</taxon>
        <taxon>Sphingobacteriia</taxon>
        <taxon>Sphingobacteriales</taxon>
        <taxon>Sphingobacteriaceae</taxon>
        <taxon>Pedobacter</taxon>
    </lineage>
</organism>
<feature type="transmembrane region" description="Helical" evidence="2">
    <location>
        <begin position="47"/>
        <end position="66"/>
    </location>
</feature>
<gene>
    <name evidence="4" type="ORF">DHW03_15165</name>
</gene>
<name>A0A317EHS0_9SPHI</name>
<dbReference type="OrthoDB" id="9792992at2"/>
<feature type="coiled-coil region" evidence="1">
    <location>
        <begin position="139"/>
        <end position="170"/>
    </location>
</feature>
<keyword evidence="5" id="KW-1185">Reference proteome</keyword>